<reference evidence="3" key="1">
    <citation type="submission" date="2022-11" db="UniProtKB">
        <authorList>
            <consortium name="WormBaseParasite"/>
        </authorList>
    </citation>
    <scope>IDENTIFICATION</scope>
</reference>
<feature type="compositionally biased region" description="Basic and acidic residues" evidence="1">
    <location>
        <begin position="61"/>
        <end position="72"/>
    </location>
</feature>
<sequence>MPTELNSSISGSSTRVPFFRRQKPQNSIRQRQVEKEDLNKIDEDDSNKEESDNSASGESTGAEKIRLKISEKRKMRNNRMQTSIKKRRTEDLKESSGTDSNEDLVKFDHDVKVVNFKICLLRFFFIQ</sequence>
<accession>A0A914KZE9</accession>
<feature type="region of interest" description="Disordered" evidence="1">
    <location>
        <begin position="1"/>
        <end position="101"/>
    </location>
</feature>
<evidence type="ECO:0000313" key="3">
    <source>
        <dbReference type="WBParaSite" id="Minc3s00177g06831"/>
    </source>
</evidence>
<feature type="compositionally biased region" description="Basic and acidic residues" evidence="1">
    <location>
        <begin position="31"/>
        <end position="41"/>
    </location>
</feature>
<protein>
    <submittedName>
        <fullName evidence="3">Uncharacterized protein</fullName>
    </submittedName>
</protein>
<evidence type="ECO:0000256" key="1">
    <source>
        <dbReference type="SAM" id="MobiDB-lite"/>
    </source>
</evidence>
<proteinExistence type="predicted"/>
<dbReference type="WBParaSite" id="Minc3s00177g06831">
    <property type="protein sequence ID" value="Minc3s00177g06831"/>
    <property type="gene ID" value="Minc3s00177g06831"/>
</dbReference>
<name>A0A914KZE9_MELIC</name>
<feature type="compositionally biased region" description="Polar residues" evidence="1">
    <location>
        <begin position="1"/>
        <end position="15"/>
    </location>
</feature>
<evidence type="ECO:0000313" key="2">
    <source>
        <dbReference type="Proteomes" id="UP000887563"/>
    </source>
</evidence>
<keyword evidence="2" id="KW-1185">Reference proteome</keyword>
<organism evidence="2 3">
    <name type="scientific">Meloidogyne incognita</name>
    <name type="common">Southern root-knot nematode worm</name>
    <name type="synonym">Oxyuris incognita</name>
    <dbReference type="NCBI Taxonomy" id="6306"/>
    <lineage>
        <taxon>Eukaryota</taxon>
        <taxon>Metazoa</taxon>
        <taxon>Ecdysozoa</taxon>
        <taxon>Nematoda</taxon>
        <taxon>Chromadorea</taxon>
        <taxon>Rhabditida</taxon>
        <taxon>Tylenchina</taxon>
        <taxon>Tylenchomorpha</taxon>
        <taxon>Tylenchoidea</taxon>
        <taxon>Meloidogynidae</taxon>
        <taxon>Meloidogyninae</taxon>
        <taxon>Meloidogyne</taxon>
        <taxon>Meloidogyne incognita group</taxon>
    </lineage>
</organism>
<dbReference type="Proteomes" id="UP000887563">
    <property type="component" value="Unplaced"/>
</dbReference>
<dbReference type="AlphaFoldDB" id="A0A914KZE9"/>